<gene>
    <name evidence="2" type="ORF">JTE88_06830</name>
</gene>
<keyword evidence="3" id="KW-1185">Reference proteome</keyword>
<name>A0ABX7IFQ1_9ACTO</name>
<organism evidence="2 3">
    <name type="scientific">Arcanobacterium phocisimile</name>
    <dbReference type="NCBI Taxonomy" id="1302235"/>
    <lineage>
        <taxon>Bacteria</taxon>
        <taxon>Bacillati</taxon>
        <taxon>Actinomycetota</taxon>
        <taxon>Actinomycetes</taxon>
        <taxon>Actinomycetales</taxon>
        <taxon>Actinomycetaceae</taxon>
        <taxon>Arcanobacterium</taxon>
    </lineage>
</organism>
<evidence type="ECO:0000313" key="3">
    <source>
        <dbReference type="Proteomes" id="UP000602653"/>
    </source>
</evidence>
<accession>A0ABX7IFQ1</accession>
<dbReference type="RefSeq" id="WP_204423838.1">
    <property type="nucleotide sequence ID" value="NZ_CP070228.1"/>
</dbReference>
<proteinExistence type="predicted"/>
<keyword evidence="1" id="KW-0472">Membrane</keyword>
<reference evidence="2 3" key="1">
    <citation type="submission" date="2021-02" db="EMBL/GenBank/DDBJ databases">
        <title>Complete Genome Sequence of Arcanobacterium phocisimile strain DSM 26142T from a harbour seal.</title>
        <authorList>
            <person name="Borowiak M."/>
            <person name="Alssahen M."/>
            <person name="Malorny B."/>
            <person name="Laemmler C."/>
            <person name="Siebert U."/>
            <person name="Ploetz M."/>
            <person name="Abdulmawjood A."/>
        </authorList>
    </citation>
    <scope>NUCLEOTIDE SEQUENCE [LARGE SCALE GENOMIC DNA]</scope>
    <source>
        <strain evidence="2 3">DSM 26142</strain>
    </source>
</reference>
<dbReference type="EMBL" id="CP070228">
    <property type="protein sequence ID" value="QRV01801.1"/>
    <property type="molecule type" value="Genomic_DNA"/>
</dbReference>
<protein>
    <submittedName>
        <fullName evidence="2">Uncharacterized protein</fullName>
    </submittedName>
</protein>
<keyword evidence="1" id="KW-1133">Transmembrane helix</keyword>
<keyword evidence="1" id="KW-0812">Transmembrane</keyword>
<sequence length="306" mass="33677">MDVQQRKNRALRFPLAILGIVIVCVASVVPQTAFAVLVSEVDSEANQTWFDTVGLEILVSEAPDVFSDEIAENPDQLTLGTAIGVYEFTNSTSAASDPQSSFVESQMWIAPVFKDAQAVGVVLTEGRVSARRTHTEVVADVRLATEVAGSRAGSSSLIYDEQLDAWFTYRDSFIEPGDMKGAEYVLGSVPFDIFMTERAEAIASDTAVPAPNEKVSQSVDKEDNSLSATRIVIVVALLASLAIFSLAWLKWDEDKRHSVQEWDELSSGDHLRRHIGNRWDPFAKARLLIHPHGTQPTSEKQEKEIL</sequence>
<evidence type="ECO:0000313" key="2">
    <source>
        <dbReference type="EMBL" id="QRV01801.1"/>
    </source>
</evidence>
<evidence type="ECO:0000256" key="1">
    <source>
        <dbReference type="SAM" id="Phobius"/>
    </source>
</evidence>
<dbReference type="Proteomes" id="UP000602653">
    <property type="component" value="Chromosome"/>
</dbReference>
<feature type="transmembrane region" description="Helical" evidence="1">
    <location>
        <begin position="231"/>
        <end position="249"/>
    </location>
</feature>